<organism evidence="3 4">
    <name type="scientific">Methanospirillum stamsii</name>
    <dbReference type="NCBI Taxonomy" id="1277351"/>
    <lineage>
        <taxon>Archaea</taxon>
        <taxon>Methanobacteriati</taxon>
        <taxon>Methanobacteriota</taxon>
        <taxon>Stenosarchaea group</taxon>
        <taxon>Methanomicrobia</taxon>
        <taxon>Methanomicrobiales</taxon>
        <taxon>Methanospirillaceae</taxon>
        <taxon>Methanospirillum</taxon>
    </lineage>
</organism>
<dbReference type="SUPFAM" id="SSF52402">
    <property type="entry name" value="Adenine nucleotide alpha hydrolases-like"/>
    <property type="match status" value="1"/>
</dbReference>
<dbReference type="InterPro" id="IPR006016">
    <property type="entry name" value="UspA"/>
</dbReference>
<evidence type="ECO:0000313" key="4">
    <source>
        <dbReference type="Proteomes" id="UP000245934"/>
    </source>
</evidence>
<proteinExistence type="inferred from homology"/>
<dbReference type="AlphaFoldDB" id="A0A2V2N8V5"/>
<evidence type="ECO:0000256" key="1">
    <source>
        <dbReference type="ARBA" id="ARBA00008791"/>
    </source>
</evidence>
<name>A0A2V2N8V5_9EURY</name>
<evidence type="ECO:0000313" key="3">
    <source>
        <dbReference type="EMBL" id="PWR76269.1"/>
    </source>
</evidence>
<sequence>MKCMFSHILTGVDGSKESFRALNYALSLAKVYNSKVDVMYSIPPRVYAELADREVRIEEPSGDVKFISMLQQEENHIRDLIQGVAGEAGVEIGFHTRVGDPVDSMVEYVTGSKVDLIVVGSTGKGMADRLILGSVSTGIVHKSPVPVLVTKPEEEK</sequence>
<dbReference type="InterPro" id="IPR006015">
    <property type="entry name" value="Universal_stress_UspA"/>
</dbReference>
<gene>
    <name evidence="3" type="ORF">DLD82_00200</name>
</gene>
<comment type="caution">
    <text evidence="3">The sequence shown here is derived from an EMBL/GenBank/DDBJ whole genome shotgun (WGS) entry which is preliminary data.</text>
</comment>
<dbReference type="Gene3D" id="3.40.50.620">
    <property type="entry name" value="HUPs"/>
    <property type="match status" value="1"/>
</dbReference>
<dbReference type="PANTHER" id="PTHR46268:SF6">
    <property type="entry name" value="UNIVERSAL STRESS PROTEIN UP12"/>
    <property type="match status" value="1"/>
</dbReference>
<protein>
    <recommendedName>
        <fullName evidence="2">UspA domain-containing protein</fullName>
    </recommendedName>
</protein>
<evidence type="ECO:0000259" key="2">
    <source>
        <dbReference type="Pfam" id="PF00582"/>
    </source>
</evidence>
<dbReference type="EMBL" id="QGMZ01000001">
    <property type="protein sequence ID" value="PWR76269.1"/>
    <property type="molecule type" value="Genomic_DNA"/>
</dbReference>
<dbReference type="CDD" id="cd00293">
    <property type="entry name" value="USP-like"/>
    <property type="match status" value="1"/>
</dbReference>
<feature type="domain" description="UspA" evidence="2">
    <location>
        <begin position="4"/>
        <end position="151"/>
    </location>
</feature>
<dbReference type="PANTHER" id="PTHR46268">
    <property type="entry name" value="STRESS RESPONSE PROTEIN NHAX"/>
    <property type="match status" value="1"/>
</dbReference>
<keyword evidence="4" id="KW-1185">Reference proteome</keyword>
<dbReference type="PRINTS" id="PR01438">
    <property type="entry name" value="UNVRSLSTRESS"/>
</dbReference>
<accession>A0A2V2N8V5</accession>
<dbReference type="Proteomes" id="UP000245934">
    <property type="component" value="Unassembled WGS sequence"/>
</dbReference>
<dbReference type="Pfam" id="PF00582">
    <property type="entry name" value="Usp"/>
    <property type="match status" value="1"/>
</dbReference>
<reference evidence="3 4" key="1">
    <citation type="submission" date="2018-05" db="EMBL/GenBank/DDBJ databases">
        <title>Draft genome of Methanospirillum stamsii Pt1.</title>
        <authorList>
            <person name="Dueholm M.S."/>
            <person name="Nielsen P.H."/>
            <person name="Bakmann L.F."/>
            <person name="Otzen D.E."/>
        </authorList>
    </citation>
    <scope>NUCLEOTIDE SEQUENCE [LARGE SCALE GENOMIC DNA]</scope>
    <source>
        <strain evidence="3 4">Pt1</strain>
    </source>
</reference>
<comment type="similarity">
    <text evidence="1">Belongs to the universal stress protein A family.</text>
</comment>
<dbReference type="InterPro" id="IPR014729">
    <property type="entry name" value="Rossmann-like_a/b/a_fold"/>
</dbReference>